<dbReference type="Proteomes" id="UP000692954">
    <property type="component" value="Unassembled WGS sequence"/>
</dbReference>
<feature type="signal peptide" evidence="2">
    <location>
        <begin position="1"/>
        <end position="17"/>
    </location>
</feature>
<keyword evidence="1" id="KW-1133">Transmembrane helix</keyword>
<accession>A0A8S1LQF9</accession>
<evidence type="ECO:0000256" key="2">
    <source>
        <dbReference type="SAM" id="SignalP"/>
    </source>
</evidence>
<keyword evidence="4" id="KW-1185">Reference proteome</keyword>
<sequence length="543" mass="63649">MQFLIAIPFILTVYTQSLYLEPLQYYSESFLPGTKITIKGDATQFCYVQQGKIVQNILNKSEFQVDAIAFTKGENETILILNSQGQLLNNSQNIISTIPKFQSKKCKILWNKNSIAIYCFDTQHLYIIQDQQTISEHQLENLKDAQIIQQKYIVLKGQELFFNYNVGIDSISIKSVDVFRIIDDKILVFVAQQNQTSVIYIYKFTFDQFVYNRRVILKKLYKNITSVLMTENEEIYITTLYQLIKYDGSEKVYEIRNVQNLYNSHNIVIAISNLGVFEQDDDQIELYNLMANPMQIMDLIIDDKNNYILSRQYMYQVTFSGFNSELICYPQEYHKSGVYKLEIKENDKKYKLIEIEIQQPIINSRNENLLWIGAAIFFVGILTLDYLLKIVLILIIIMYQLTKQLVDFRRNQFLNQGLQTEFTIQSENTNKLVSVGSQLKNLNNIEKQRYLKPESSYDESSGESSVMCEQNRQKRLNVDDVVSMVIDTECNQTIKLEAKPFQKNNRVEQEWESQKSIIIMNIDEEAIDNLDLNEFFDEQYTIL</sequence>
<gene>
    <name evidence="3" type="ORF">PSON_ATCC_30995.1.T0220091</name>
</gene>
<comment type="caution">
    <text evidence="3">The sequence shown here is derived from an EMBL/GenBank/DDBJ whole genome shotgun (WGS) entry which is preliminary data.</text>
</comment>
<feature type="chain" id="PRO_5035837017" description="Transmembrane protein" evidence="2">
    <location>
        <begin position="18"/>
        <end position="543"/>
    </location>
</feature>
<dbReference type="EMBL" id="CAJJDN010000022">
    <property type="protein sequence ID" value="CAD8066806.1"/>
    <property type="molecule type" value="Genomic_DNA"/>
</dbReference>
<evidence type="ECO:0000256" key="1">
    <source>
        <dbReference type="SAM" id="Phobius"/>
    </source>
</evidence>
<proteinExistence type="predicted"/>
<keyword evidence="1" id="KW-0472">Membrane</keyword>
<protein>
    <recommendedName>
        <fullName evidence="5">Transmembrane protein</fullName>
    </recommendedName>
</protein>
<keyword evidence="2" id="KW-0732">Signal</keyword>
<dbReference type="AlphaFoldDB" id="A0A8S1LQF9"/>
<evidence type="ECO:0008006" key="5">
    <source>
        <dbReference type="Google" id="ProtNLM"/>
    </source>
</evidence>
<evidence type="ECO:0000313" key="4">
    <source>
        <dbReference type="Proteomes" id="UP000692954"/>
    </source>
</evidence>
<evidence type="ECO:0000313" key="3">
    <source>
        <dbReference type="EMBL" id="CAD8066806.1"/>
    </source>
</evidence>
<keyword evidence="1" id="KW-0812">Transmembrane</keyword>
<reference evidence="3" key="1">
    <citation type="submission" date="2021-01" db="EMBL/GenBank/DDBJ databases">
        <authorList>
            <consortium name="Genoscope - CEA"/>
            <person name="William W."/>
        </authorList>
    </citation>
    <scope>NUCLEOTIDE SEQUENCE</scope>
</reference>
<organism evidence="3 4">
    <name type="scientific">Paramecium sonneborni</name>
    <dbReference type="NCBI Taxonomy" id="65129"/>
    <lineage>
        <taxon>Eukaryota</taxon>
        <taxon>Sar</taxon>
        <taxon>Alveolata</taxon>
        <taxon>Ciliophora</taxon>
        <taxon>Intramacronucleata</taxon>
        <taxon>Oligohymenophorea</taxon>
        <taxon>Peniculida</taxon>
        <taxon>Parameciidae</taxon>
        <taxon>Paramecium</taxon>
    </lineage>
</organism>
<name>A0A8S1LQF9_9CILI</name>
<feature type="transmembrane region" description="Helical" evidence="1">
    <location>
        <begin position="369"/>
        <end position="399"/>
    </location>
</feature>